<reference evidence="4" key="1">
    <citation type="submission" date="2023-10" db="EMBL/GenBank/DDBJ databases">
        <title>Genome assembly of Pristionchus species.</title>
        <authorList>
            <person name="Yoshida K."/>
            <person name="Sommer R.J."/>
        </authorList>
    </citation>
    <scope>NUCLEOTIDE SEQUENCE</scope>
    <source>
        <strain evidence="4">RS5133</strain>
    </source>
</reference>
<dbReference type="InterPro" id="IPR043968">
    <property type="entry name" value="SGNH"/>
</dbReference>
<organism evidence="4 5">
    <name type="scientific">Pristionchus fissidentatus</name>
    <dbReference type="NCBI Taxonomy" id="1538716"/>
    <lineage>
        <taxon>Eukaryota</taxon>
        <taxon>Metazoa</taxon>
        <taxon>Ecdysozoa</taxon>
        <taxon>Nematoda</taxon>
        <taxon>Chromadorea</taxon>
        <taxon>Rhabditida</taxon>
        <taxon>Rhabditina</taxon>
        <taxon>Diplogasteromorpha</taxon>
        <taxon>Diplogasteroidea</taxon>
        <taxon>Neodiplogasteridae</taxon>
        <taxon>Pristionchus</taxon>
    </lineage>
</organism>
<evidence type="ECO:0000259" key="2">
    <source>
        <dbReference type="Pfam" id="PF01757"/>
    </source>
</evidence>
<dbReference type="InterPro" id="IPR050879">
    <property type="entry name" value="Acyltransferase_3"/>
</dbReference>
<keyword evidence="1" id="KW-0812">Transmembrane</keyword>
<evidence type="ECO:0000259" key="3">
    <source>
        <dbReference type="Pfam" id="PF19040"/>
    </source>
</evidence>
<keyword evidence="1" id="KW-1133">Transmembrane helix</keyword>
<accession>A0AAV5UW56</accession>
<dbReference type="EMBL" id="BTSY01000001">
    <property type="protein sequence ID" value="GMT09954.1"/>
    <property type="molecule type" value="Genomic_DNA"/>
</dbReference>
<feature type="transmembrane region" description="Helical" evidence="1">
    <location>
        <begin position="20"/>
        <end position="37"/>
    </location>
</feature>
<feature type="non-terminal residue" evidence="4">
    <location>
        <position position="1"/>
    </location>
</feature>
<dbReference type="Pfam" id="PF19040">
    <property type="entry name" value="SGNH"/>
    <property type="match status" value="1"/>
</dbReference>
<sequence length="521" mass="59585">GDARIHKNTMHERRNDIQGLRAWAVIAVVLFHFFPVILPVGYLGVDVFFVLSGFLISLVLNNKPPLVVSTYTNFYFKRIRRIFPLLLSTVLICSVYSVMNYSRTLFLYSERGAQYAALFMTNLKGVDEGEDYFRDLQKVEDLLTHTWSLSVEIQFYLLAPFALHLFKPFKSFSTIGYLLIIMVSSFVYFHSLSSSVSFYSTSARFWQFTAGSIAFHLQKEPGKHEELPSFVLSIGLFGRSKKGIIARLRLLPVGIATALIFWSSIFNNLEYTLRIVVTCITATLLVVKLNTPVLTNAILQMIGDSSYALYLIHWPVVCILKYYEYNSWPEKSVAVVLCFLAAFLILNYYEKWYLTLNEKSTLILIGCLYLACTSVYVIYALNEKEPPQMGSLDRRISIEEAKRINQYMDDYLEENLRFENCTLRDPSDQNPWGFCNLPPGDGSLSFLIIGNSYAANHGRMVVKHLKKHYGKIAVYTVSECEPLVETKNPYCYKAGQLQEGFLKDIETLEPEVLFISASFGR</sequence>
<feature type="transmembrane region" description="Helical" evidence="1">
    <location>
        <begin position="43"/>
        <end position="61"/>
    </location>
</feature>
<evidence type="ECO:0000256" key="1">
    <source>
        <dbReference type="SAM" id="Phobius"/>
    </source>
</evidence>
<feature type="transmembrane region" description="Helical" evidence="1">
    <location>
        <begin position="82"/>
        <end position="99"/>
    </location>
</feature>
<feature type="transmembrane region" description="Helical" evidence="1">
    <location>
        <begin position="361"/>
        <end position="381"/>
    </location>
</feature>
<dbReference type="PANTHER" id="PTHR23028">
    <property type="entry name" value="ACETYLTRANSFERASE"/>
    <property type="match status" value="1"/>
</dbReference>
<name>A0AAV5UW56_9BILA</name>
<evidence type="ECO:0000313" key="5">
    <source>
        <dbReference type="Proteomes" id="UP001432322"/>
    </source>
</evidence>
<evidence type="ECO:0000313" key="4">
    <source>
        <dbReference type="EMBL" id="GMT09954.1"/>
    </source>
</evidence>
<dbReference type="GO" id="GO:0016747">
    <property type="term" value="F:acyltransferase activity, transferring groups other than amino-acyl groups"/>
    <property type="evidence" value="ECO:0007669"/>
    <property type="project" value="InterPro"/>
</dbReference>
<gene>
    <name evidence="4" type="ORF">PFISCL1PPCAC_1251</name>
</gene>
<dbReference type="Proteomes" id="UP001432322">
    <property type="component" value="Unassembled WGS sequence"/>
</dbReference>
<feature type="transmembrane region" description="Helical" evidence="1">
    <location>
        <begin position="271"/>
        <end position="287"/>
    </location>
</feature>
<feature type="domain" description="Acyltransferase 3" evidence="2">
    <location>
        <begin position="16"/>
        <end position="346"/>
    </location>
</feature>
<feature type="domain" description="SGNH" evidence="3">
    <location>
        <begin position="421"/>
        <end position="519"/>
    </location>
</feature>
<dbReference type="Pfam" id="PF01757">
    <property type="entry name" value="Acyl_transf_3"/>
    <property type="match status" value="1"/>
</dbReference>
<protein>
    <recommendedName>
        <fullName evidence="6">Acyltransferase</fullName>
    </recommendedName>
</protein>
<dbReference type="InterPro" id="IPR002656">
    <property type="entry name" value="Acyl_transf_3_dom"/>
</dbReference>
<feature type="transmembrane region" description="Helical" evidence="1">
    <location>
        <begin position="331"/>
        <end position="349"/>
    </location>
</feature>
<dbReference type="GO" id="GO:0000271">
    <property type="term" value="P:polysaccharide biosynthetic process"/>
    <property type="evidence" value="ECO:0007669"/>
    <property type="project" value="TreeGrafter"/>
</dbReference>
<proteinExistence type="predicted"/>
<feature type="transmembrane region" description="Helical" evidence="1">
    <location>
        <begin position="248"/>
        <end position="265"/>
    </location>
</feature>
<feature type="transmembrane region" description="Helical" evidence="1">
    <location>
        <begin position="175"/>
        <end position="199"/>
    </location>
</feature>
<comment type="caution">
    <text evidence="4">The sequence shown here is derived from an EMBL/GenBank/DDBJ whole genome shotgun (WGS) entry which is preliminary data.</text>
</comment>
<dbReference type="AlphaFoldDB" id="A0AAV5UW56"/>
<evidence type="ECO:0008006" key="6">
    <source>
        <dbReference type="Google" id="ProtNLM"/>
    </source>
</evidence>
<keyword evidence="5" id="KW-1185">Reference proteome</keyword>
<keyword evidence="1" id="KW-0472">Membrane</keyword>
<dbReference type="PANTHER" id="PTHR23028:SF127">
    <property type="entry name" value="ACYL_TRANSF_3 DOMAIN-CONTAINING PROTEIN-RELATED"/>
    <property type="match status" value="1"/>
</dbReference>
<dbReference type="GO" id="GO:0016020">
    <property type="term" value="C:membrane"/>
    <property type="evidence" value="ECO:0007669"/>
    <property type="project" value="TreeGrafter"/>
</dbReference>